<dbReference type="PANTHER" id="PTHR34183">
    <property type="entry name" value="ENDOLYTIC PEPTIDOGLYCAN TRANSGLYCOSYLASE RLPA"/>
    <property type="match status" value="1"/>
</dbReference>
<dbReference type="PANTHER" id="PTHR34183:SF8">
    <property type="entry name" value="ENDOLYTIC PEPTIDOGLYCAN TRANSGLYCOSYLASE RLPA-RELATED"/>
    <property type="match status" value="1"/>
</dbReference>
<proteinExistence type="inferred from homology"/>
<accession>A0A0C1NAJ9</accession>
<dbReference type="InterPro" id="IPR009009">
    <property type="entry name" value="RlpA-like_DPBB"/>
</dbReference>
<evidence type="ECO:0000313" key="6">
    <source>
        <dbReference type="EMBL" id="KIE11737.1"/>
    </source>
</evidence>
<dbReference type="InterPro" id="IPR012997">
    <property type="entry name" value="RplA"/>
</dbReference>
<reference evidence="6" key="1">
    <citation type="journal article" date="2015" name="Genome Announc.">
        <title>Draft Genome Sequence of Tolypothrix boutellei Strain VB521301.</title>
        <authorList>
            <person name="Chandrababunaidu M.M."/>
            <person name="Singh D."/>
            <person name="Sen D."/>
            <person name="Bhan S."/>
            <person name="Das S."/>
            <person name="Gupta A."/>
            <person name="Adhikary S.P."/>
            <person name="Tripathy S."/>
        </authorList>
    </citation>
    <scope>NUCLEOTIDE SEQUENCE</scope>
    <source>
        <strain evidence="6">VB521301</strain>
    </source>
</reference>
<dbReference type="InterPro" id="IPR036908">
    <property type="entry name" value="RlpA-like_sf"/>
</dbReference>
<keyword evidence="1 3" id="KW-0456">Lyase</keyword>
<evidence type="ECO:0000256" key="2">
    <source>
        <dbReference type="ARBA" id="ARBA00023316"/>
    </source>
</evidence>
<dbReference type="SUPFAM" id="SSF50685">
    <property type="entry name" value="Barwin-like endoglucanases"/>
    <property type="match status" value="1"/>
</dbReference>
<evidence type="ECO:0000256" key="1">
    <source>
        <dbReference type="ARBA" id="ARBA00023239"/>
    </source>
</evidence>
<dbReference type="GO" id="GO:0000270">
    <property type="term" value="P:peptidoglycan metabolic process"/>
    <property type="evidence" value="ECO:0007669"/>
    <property type="project" value="UniProtKB-UniRule"/>
</dbReference>
<organism evidence="6">
    <name type="scientific">Tolypothrix bouteillei VB521301</name>
    <dbReference type="NCBI Taxonomy" id="1479485"/>
    <lineage>
        <taxon>Bacteria</taxon>
        <taxon>Bacillati</taxon>
        <taxon>Cyanobacteriota</taxon>
        <taxon>Cyanophyceae</taxon>
        <taxon>Nostocales</taxon>
        <taxon>Tolypothrichaceae</taxon>
        <taxon>Tolypothrix</taxon>
    </lineage>
</organism>
<evidence type="ECO:0000256" key="4">
    <source>
        <dbReference type="RuleBase" id="RU003495"/>
    </source>
</evidence>
<dbReference type="HAMAP" id="MF_02071">
    <property type="entry name" value="RlpA"/>
    <property type="match status" value="1"/>
</dbReference>
<comment type="caution">
    <text evidence="6">The sequence shown here is derived from an EMBL/GenBank/DDBJ whole genome shotgun (WGS) entry which is preliminary data.</text>
</comment>
<dbReference type="STRING" id="1479485.DA73_0214555"/>
<dbReference type="GO" id="GO:0008932">
    <property type="term" value="F:lytic endotransglycosylase activity"/>
    <property type="evidence" value="ECO:0007669"/>
    <property type="project" value="UniProtKB-UniRule"/>
</dbReference>
<keyword evidence="2 3" id="KW-0961">Cell wall biogenesis/degradation</keyword>
<gene>
    <name evidence="3" type="primary">rlpA</name>
    <name evidence="6" type="ORF">DA73_0214555</name>
</gene>
<dbReference type="EMBL" id="JHEG02000043">
    <property type="protein sequence ID" value="KIE11737.1"/>
    <property type="molecule type" value="Genomic_DNA"/>
</dbReference>
<comment type="similarity">
    <text evidence="3 4">Belongs to the RlpA family.</text>
</comment>
<evidence type="ECO:0000259" key="5">
    <source>
        <dbReference type="Pfam" id="PF03330"/>
    </source>
</evidence>
<dbReference type="Pfam" id="PF03330">
    <property type="entry name" value="DPBB_1"/>
    <property type="match status" value="1"/>
</dbReference>
<dbReference type="Gene3D" id="2.40.40.10">
    <property type="entry name" value="RlpA-like domain"/>
    <property type="match status" value="1"/>
</dbReference>
<sequence length="379" mass="40478">MFFSRFNIGRMNYKLLWAVVALFTTVFGTPSIGSAQAIKETASTSQTVASSDVVKVGEYQPKTENLAKNASAIAEIHTHNLAGHQAATLYLRKIPVLTFVGKQPVSTSGIKVGSVGDTSAKVGGTRDFSTDGLNQAKVSSIGNSADIKNQPVAAANDPVQRATVVAAKINQLVLDKVDPNKIAVSWESAKGMPTSENQPTQKGRYLIKVDGKELVEINGDTRLADTTNDPAKDALQATNRMRRLLGNAAPLNEIANLPVQSPLQIPKISLPKLPTQIASRVRGTLQGMASWYGYDGSGNRTATGERYNPEGLTAAHRSLPFGTRVRVTNTRNGRSVVVRINDRGPFIRGRVIDLSAGAARILGVMSTGIAPVRIEVLGR</sequence>
<protein>
    <recommendedName>
        <fullName evidence="3">Probable endolytic peptidoglycan transglycosylase RlpA</fullName>
        <ecNumber evidence="3">4.2.2.-</ecNumber>
    </recommendedName>
</protein>
<feature type="domain" description="RlpA-like protein double-psi beta-barrel" evidence="5">
    <location>
        <begin position="286"/>
        <end position="374"/>
    </location>
</feature>
<comment type="function">
    <text evidence="3">Lytic transglycosylase with a strong preference for naked glycan strands that lack stem peptides.</text>
</comment>
<dbReference type="NCBIfam" id="TIGR00413">
    <property type="entry name" value="rlpA"/>
    <property type="match status" value="1"/>
</dbReference>
<dbReference type="GO" id="GO:0071555">
    <property type="term" value="P:cell wall organization"/>
    <property type="evidence" value="ECO:0007669"/>
    <property type="project" value="UniProtKB-KW"/>
</dbReference>
<dbReference type="EC" id="4.2.2.-" evidence="3"/>
<dbReference type="AlphaFoldDB" id="A0A0C1NAJ9"/>
<evidence type="ECO:0000256" key="3">
    <source>
        <dbReference type="HAMAP-Rule" id="MF_02071"/>
    </source>
</evidence>
<name>A0A0C1NAJ9_9CYAN</name>
<dbReference type="InterPro" id="IPR034718">
    <property type="entry name" value="RlpA"/>
</dbReference>
<dbReference type="CDD" id="cd22268">
    <property type="entry name" value="DPBB_RlpA-like"/>
    <property type="match status" value="1"/>
</dbReference>